<evidence type="ECO:0000259" key="12">
    <source>
        <dbReference type="Pfam" id="PF22602"/>
    </source>
</evidence>
<reference evidence="15" key="1">
    <citation type="journal article" date="2007" name="Science">
        <title>Evolutionary and biomedical insights from the rhesus macaque genome.</title>
        <authorList>
            <person name="Gibbs R.A."/>
            <person name="Rogers J."/>
            <person name="Katze M.G."/>
            <person name="Bumgarner R."/>
            <person name="Weinstock G.M."/>
            <person name="Mardis E.R."/>
            <person name="Remington K.A."/>
            <person name="Strausberg R.L."/>
            <person name="Venter J.C."/>
            <person name="Wilson R.K."/>
            <person name="Batzer M.A."/>
            <person name="Bustamante C.D."/>
            <person name="Eichler E.E."/>
            <person name="Hahn M.W."/>
            <person name="Hardison R.C."/>
            <person name="Makova K.D."/>
            <person name="Miller W."/>
            <person name="Milosavljevic A."/>
            <person name="Palermo R.E."/>
            <person name="Siepel A."/>
            <person name="Sikela J.M."/>
            <person name="Attaway T."/>
            <person name="Bell S."/>
            <person name="Bernard K.E."/>
            <person name="Buhay C.J."/>
            <person name="Chandrabose M.N."/>
            <person name="Dao M."/>
            <person name="Davis C."/>
            <person name="Delehaunty K.D."/>
            <person name="Ding Y."/>
            <person name="Dinh H.H."/>
            <person name="Dugan-Rocha S."/>
            <person name="Fulton L.A."/>
            <person name="Gabisi R.A."/>
            <person name="Garner T.T."/>
            <person name="Godfrey J."/>
            <person name="Hawes A.C."/>
            <person name="Hernandez J."/>
            <person name="Hines S."/>
            <person name="Holder M."/>
            <person name="Hume J."/>
            <person name="Jhangiani S.N."/>
            <person name="Joshi V."/>
            <person name="Khan Z.M."/>
            <person name="Kirkness E.F."/>
            <person name="Cree A."/>
            <person name="Fowler R.G."/>
            <person name="Lee S."/>
            <person name="Lewis L.R."/>
            <person name="Li Z."/>
            <person name="Liu Y.-S."/>
            <person name="Moore S.M."/>
            <person name="Muzny D."/>
            <person name="Nazareth L.V."/>
            <person name="Ngo D.N."/>
            <person name="Okwuonu G.O."/>
            <person name="Pai G."/>
            <person name="Parker D."/>
            <person name="Paul H.A."/>
            <person name="Pfannkoch C."/>
            <person name="Pohl C.S."/>
            <person name="Rogers Y.-H.C."/>
            <person name="Ruiz S.J."/>
            <person name="Sabo A."/>
            <person name="Santibanez J."/>
            <person name="Schneider B.W."/>
            <person name="Smith S.M."/>
            <person name="Sodergren E."/>
            <person name="Svatek A.F."/>
            <person name="Utterback T.R."/>
            <person name="Vattathil S."/>
            <person name="Warren W."/>
            <person name="White C.S."/>
            <person name="Chinwalla A.T."/>
            <person name="Feng Y."/>
            <person name="Halpern A.L."/>
            <person name="Hillier L.W."/>
            <person name="Huang X."/>
            <person name="Minx P."/>
            <person name="Nelson J.O."/>
            <person name="Pepin K.H."/>
            <person name="Qin X."/>
            <person name="Sutton G.G."/>
            <person name="Venter E."/>
            <person name="Walenz B.P."/>
            <person name="Wallis J.W."/>
            <person name="Worley K.C."/>
            <person name="Yang S.-P."/>
            <person name="Jones S.M."/>
            <person name="Marra M.A."/>
            <person name="Rocchi M."/>
            <person name="Schein J.E."/>
            <person name="Baertsch R."/>
            <person name="Clarke L."/>
            <person name="Csuros M."/>
            <person name="Glasscock J."/>
            <person name="Harris R.A."/>
            <person name="Havlak P."/>
            <person name="Jackson A.R."/>
            <person name="Jiang H."/>
            <person name="Liu Y."/>
            <person name="Messina D.N."/>
            <person name="Shen Y."/>
            <person name="Song H.X.-Z."/>
            <person name="Wylie T."/>
            <person name="Zhang L."/>
            <person name="Birney E."/>
            <person name="Han K."/>
            <person name="Konkel M.K."/>
            <person name="Lee J."/>
            <person name="Smit A.F.A."/>
            <person name="Ullmer B."/>
            <person name="Wang H."/>
            <person name="Xing J."/>
            <person name="Burhans R."/>
            <person name="Cheng Z."/>
            <person name="Karro J.E."/>
            <person name="Ma J."/>
            <person name="Raney B."/>
            <person name="She X."/>
            <person name="Cox M.J."/>
            <person name="Demuth J.P."/>
            <person name="Dumas L.J."/>
            <person name="Han S.-G."/>
            <person name="Hopkins J."/>
            <person name="Karimpour-Fard A."/>
            <person name="Kim Y.H."/>
            <person name="Pollack J.R."/>
            <person name="Vinar T."/>
            <person name="Addo-Quaye C."/>
            <person name="Degenhardt J."/>
            <person name="Denby A."/>
            <person name="Hubisz M.J."/>
            <person name="Indap A."/>
            <person name="Kosiol C."/>
            <person name="Lahn B.T."/>
            <person name="Lawson H.A."/>
            <person name="Marklein A."/>
            <person name="Nielsen R."/>
            <person name="Vallender E.J."/>
            <person name="Clark A.G."/>
            <person name="Ferguson B."/>
            <person name="Hernandez R.D."/>
            <person name="Hirani K."/>
            <person name="Kehrer-Sawatzki H."/>
            <person name="Kolb J."/>
            <person name="Patil S."/>
            <person name="Pu L.-L."/>
            <person name="Ren Y."/>
            <person name="Smith D.G."/>
            <person name="Wheeler D.A."/>
            <person name="Schenck I."/>
            <person name="Ball E.V."/>
            <person name="Chen R."/>
            <person name="Cooper D.N."/>
            <person name="Giardine B."/>
            <person name="Hsu F."/>
            <person name="Kent W.J."/>
            <person name="Lesk A."/>
            <person name="Nelson D.L."/>
            <person name="O'brien W.E."/>
            <person name="Pruefer K."/>
            <person name="Stenson P.D."/>
            <person name="Wallace J.C."/>
            <person name="Ke H."/>
            <person name="Liu X.-M."/>
            <person name="Wang P."/>
            <person name="Xiang A.P."/>
            <person name="Yang F."/>
            <person name="Barber G.P."/>
            <person name="Haussler D."/>
            <person name="Karolchik D."/>
            <person name="Kern A.D."/>
            <person name="Kuhn R.M."/>
            <person name="Smith K.E."/>
            <person name="Zwieg A.S."/>
        </authorList>
    </citation>
    <scope>NUCLEOTIDE SEQUENCE [LARGE SCALE GENOMIC DNA]</scope>
    <source>
        <strain evidence="15">17573</strain>
    </source>
</reference>
<keyword evidence="8" id="KW-0509">mRNA transport</keyword>
<feature type="domain" description="NXF1/2/3/5-like leucine-rich repeat" evidence="13">
    <location>
        <begin position="166"/>
        <end position="302"/>
    </location>
</feature>
<dbReference type="InterPro" id="IPR057125">
    <property type="entry name" value="NXF1/2/3/5-like_LRR"/>
</dbReference>
<dbReference type="Pfam" id="PF24048">
    <property type="entry name" value="LRR_NXF1-5"/>
    <property type="match status" value="1"/>
</dbReference>
<evidence type="ECO:0000256" key="5">
    <source>
        <dbReference type="ARBA" id="ARBA00022490"/>
    </source>
</evidence>
<keyword evidence="10" id="KW-0539">Nucleus</keyword>
<dbReference type="SUPFAM" id="SSF52058">
    <property type="entry name" value="L domain-like"/>
    <property type="match status" value="1"/>
</dbReference>
<evidence type="ECO:0000256" key="6">
    <source>
        <dbReference type="ARBA" id="ARBA00022614"/>
    </source>
</evidence>
<evidence type="ECO:0000259" key="11">
    <source>
        <dbReference type="Pfam" id="PF09162"/>
    </source>
</evidence>
<evidence type="ECO:0000256" key="3">
    <source>
        <dbReference type="ARBA" id="ARBA00009285"/>
    </source>
</evidence>
<dbReference type="InterPro" id="IPR032710">
    <property type="entry name" value="NTF2-like_dom_sf"/>
</dbReference>
<dbReference type="GO" id="GO:0003723">
    <property type="term" value="F:RNA binding"/>
    <property type="evidence" value="ECO:0000318"/>
    <property type="project" value="GO_Central"/>
</dbReference>
<dbReference type="Pfam" id="PF22602">
    <property type="entry name" value="NXF_NTF2"/>
    <property type="match status" value="1"/>
</dbReference>
<feature type="domain" description="Nuclear RNA export factor Tap RNA-binding" evidence="11">
    <location>
        <begin position="57"/>
        <end position="135"/>
    </location>
</feature>
<comment type="similarity">
    <text evidence="3">Belongs to the NXF family.</text>
</comment>
<keyword evidence="15" id="KW-1185">Reference proteome</keyword>
<dbReference type="InterPro" id="IPR012677">
    <property type="entry name" value="Nucleotide-bd_a/b_plait_sf"/>
</dbReference>
<keyword evidence="4" id="KW-0813">Transport</keyword>
<dbReference type="SUPFAM" id="SSF54928">
    <property type="entry name" value="RNA-binding domain, RBD"/>
    <property type="match status" value="1"/>
</dbReference>
<keyword evidence="7" id="KW-0677">Repeat</keyword>
<dbReference type="InterPro" id="IPR015245">
    <property type="entry name" value="Tap_RNA-bd"/>
</dbReference>
<dbReference type="Pfam" id="PF09162">
    <property type="entry name" value="Tap-RNA_bind"/>
    <property type="match status" value="1"/>
</dbReference>
<keyword evidence="5" id="KW-0963">Cytoplasm</keyword>
<evidence type="ECO:0000256" key="9">
    <source>
        <dbReference type="ARBA" id="ARBA00022884"/>
    </source>
</evidence>
<dbReference type="Gene3D" id="3.80.10.10">
    <property type="entry name" value="Ribonuclease Inhibitor"/>
    <property type="match status" value="1"/>
</dbReference>
<dbReference type="Gene3D" id="3.30.70.330">
    <property type="match status" value="1"/>
</dbReference>
<reference evidence="14" key="2">
    <citation type="submission" date="2019-01" db="EMBL/GenBank/DDBJ databases">
        <authorList>
            <person name="Graves T."/>
            <person name="Eichler E.E."/>
            <person name="Wilson R.K."/>
        </authorList>
    </citation>
    <scope>NUCLEOTIDE SEQUENCE [LARGE SCALE GENOMIC DNA]</scope>
    <source>
        <strain evidence="14">17573</strain>
    </source>
</reference>
<gene>
    <name evidence="14" type="primary">LOC693880</name>
</gene>
<dbReference type="InParanoid" id="F6V1U7"/>
<keyword evidence="6" id="KW-0433">Leucine-rich repeat</keyword>
<dbReference type="AlphaFoldDB" id="F6V1U7"/>
<dbReference type="FunFam" id="3.30.70.330:FF:000165">
    <property type="entry name" value="nuclear RNA export factor 1"/>
    <property type="match status" value="1"/>
</dbReference>
<dbReference type="GO" id="GO:0005634">
    <property type="term" value="C:nucleus"/>
    <property type="evidence" value="ECO:0000318"/>
    <property type="project" value="GO_Central"/>
</dbReference>
<dbReference type="GO" id="GO:0016973">
    <property type="term" value="P:poly(A)+ mRNA export from nucleus"/>
    <property type="evidence" value="ECO:0000318"/>
    <property type="project" value="GO_Central"/>
</dbReference>
<comment type="subcellular location">
    <subcellularLocation>
        <location evidence="2">Cytoplasm</location>
    </subcellularLocation>
    <subcellularLocation>
        <location evidence="1">Nucleus</location>
    </subcellularLocation>
</comment>
<dbReference type="PANTHER" id="PTHR10662">
    <property type="entry name" value="NUCLEAR RNA EXPORT FACTOR"/>
    <property type="match status" value="1"/>
</dbReference>
<dbReference type="SUPFAM" id="SSF54427">
    <property type="entry name" value="NTF2-like"/>
    <property type="match status" value="1"/>
</dbReference>
<reference evidence="14" key="3">
    <citation type="submission" date="2025-08" db="UniProtKB">
        <authorList>
            <consortium name="Ensembl"/>
        </authorList>
    </citation>
    <scope>IDENTIFICATION</scope>
    <source>
        <strain evidence="14">17573</strain>
    </source>
</reference>
<dbReference type="GeneTree" id="ENSGT00390000007539"/>
<accession>F6V1U7</accession>
<sequence length="441" mass="50817">MHFYTFIDISFYPFPYSIPSTLQPNSRSVECRSEYQDRIPPEREVEKNTQNGDLGTWFKVTIPYGIKYDKTWIVNSIQSHCNVPFTPVAFHYNKNQAHFFVQDVSAACALKKVNCKIHDEKNQKVFVFVNLSTKPQSMQKMLKPKEMAQLKVIHTQGTSSSPLTLNKRYDVSQQALDLQRLRFDPDLVKNHIDIILNRRNCMAATLKIIERNFPELLSLNLCDNKLHQLDGLPDIIEKAPKVKTLNLSKNKLKSAWELGKVKGLKLEELWLEGNPLCSTFSDQSAYVSTIREYFPKLLRLDGQELGSPIIIGIEAPEIIKPCKESYKGSETIKSLVLQFLLQSSLEKYFKDSRNIKNIKDPHLRVQLLKHTKREIVDSLSVLPRTQHDLNSYVVDLCIQTVSTCFLPQSGPESWSRYHCLLFLKWKESLQVLFLPSPELSS</sequence>
<evidence type="ECO:0000313" key="15">
    <source>
        <dbReference type="Proteomes" id="UP000006718"/>
    </source>
</evidence>
<name>F6V1U7_MACMU</name>
<dbReference type="Proteomes" id="UP000006718">
    <property type="component" value="Chromosome X"/>
</dbReference>
<dbReference type="OMA" id="YDKTWIV"/>
<evidence type="ECO:0000256" key="7">
    <source>
        <dbReference type="ARBA" id="ARBA00022737"/>
    </source>
</evidence>
<dbReference type="VEuPathDB" id="HostDB:ENSMMUG00000032391"/>
<dbReference type="Bgee" id="ENSMMUG00000032391">
    <property type="expression patterns" value="Expressed in spermatocyte and 3 other cell types or tissues"/>
</dbReference>
<dbReference type="PANTHER" id="PTHR10662:SF15">
    <property type="entry name" value="NUCLEAR RNA EXPORT FACTOR 5"/>
    <property type="match status" value="1"/>
</dbReference>
<dbReference type="FunCoup" id="F6V1U7">
    <property type="interactions" value="376"/>
</dbReference>
<dbReference type="InterPro" id="IPR002075">
    <property type="entry name" value="NTF2_dom"/>
</dbReference>
<dbReference type="Ensembl" id="ENSMMUT00000047879.3">
    <property type="protein sequence ID" value="ENSMMUP00000040910.3"/>
    <property type="gene ID" value="ENSMMUG00000032391.3"/>
</dbReference>
<dbReference type="InterPro" id="IPR032675">
    <property type="entry name" value="LRR_dom_sf"/>
</dbReference>
<evidence type="ECO:0000256" key="8">
    <source>
        <dbReference type="ARBA" id="ARBA00022816"/>
    </source>
</evidence>
<dbReference type="Gene3D" id="3.10.450.50">
    <property type="match status" value="1"/>
</dbReference>
<dbReference type="FunFam" id="3.80.10.10:FF:000183">
    <property type="entry name" value="nuclear RNA export factor 2-like"/>
    <property type="match status" value="1"/>
</dbReference>
<dbReference type="STRING" id="9544.ENSMMUP00000040910"/>
<evidence type="ECO:0000256" key="4">
    <source>
        <dbReference type="ARBA" id="ARBA00022448"/>
    </source>
</evidence>
<dbReference type="InterPro" id="IPR035979">
    <property type="entry name" value="RBD_domain_sf"/>
</dbReference>
<dbReference type="InterPro" id="IPR030217">
    <property type="entry name" value="NXF_fam"/>
</dbReference>
<reference evidence="14" key="4">
    <citation type="submission" date="2025-09" db="UniProtKB">
        <authorList>
            <consortium name="Ensembl"/>
        </authorList>
    </citation>
    <scope>IDENTIFICATION</scope>
    <source>
        <strain evidence="14">17573</strain>
    </source>
</reference>
<organism evidence="14 15">
    <name type="scientific">Macaca mulatta</name>
    <name type="common">Rhesus macaque</name>
    <dbReference type="NCBI Taxonomy" id="9544"/>
    <lineage>
        <taxon>Eukaryota</taxon>
        <taxon>Metazoa</taxon>
        <taxon>Chordata</taxon>
        <taxon>Craniata</taxon>
        <taxon>Vertebrata</taxon>
        <taxon>Euteleostomi</taxon>
        <taxon>Mammalia</taxon>
        <taxon>Eutheria</taxon>
        <taxon>Euarchontoglires</taxon>
        <taxon>Primates</taxon>
        <taxon>Haplorrhini</taxon>
        <taxon>Catarrhini</taxon>
        <taxon>Cercopithecidae</taxon>
        <taxon>Cercopithecinae</taxon>
        <taxon>Macaca</taxon>
    </lineage>
</organism>
<evidence type="ECO:0000313" key="14">
    <source>
        <dbReference type="Ensembl" id="ENSMMUP00000040910.3"/>
    </source>
</evidence>
<feature type="domain" description="Nuclear transport factor 2" evidence="12">
    <location>
        <begin position="342"/>
        <end position="402"/>
    </location>
</feature>
<evidence type="ECO:0000256" key="2">
    <source>
        <dbReference type="ARBA" id="ARBA00004496"/>
    </source>
</evidence>
<evidence type="ECO:0000259" key="13">
    <source>
        <dbReference type="Pfam" id="PF24048"/>
    </source>
</evidence>
<evidence type="ECO:0000256" key="10">
    <source>
        <dbReference type="ARBA" id="ARBA00023242"/>
    </source>
</evidence>
<evidence type="ECO:0000256" key="1">
    <source>
        <dbReference type="ARBA" id="ARBA00004123"/>
    </source>
</evidence>
<keyword evidence="9" id="KW-0694">RNA-binding</keyword>
<protein>
    <submittedName>
        <fullName evidence="14">Uncharacterized protein</fullName>
    </submittedName>
</protein>
<dbReference type="GO" id="GO:0005737">
    <property type="term" value="C:cytoplasm"/>
    <property type="evidence" value="ECO:0007669"/>
    <property type="project" value="UniProtKB-SubCell"/>
</dbReference>
<proteinExistence type="inferred from homology"/>